<proteinExistence type="predicted"/>
<dbReference type="GO" id="GO:0016491">
    <property type="term" value="F:oxidoreductase activity"/>
    <property type="evidence" value="ECO:0007669"/>
    <property type="project" value="UniProtKB-KW"/>
</dbReference>
<organism evidence="3 4">
    <name type="scientific">Hesseltinella vesiculosa</name>
    <dbReference type="NCBI Taxonomy" id="101127"/>
    <lineage>
        <taxon>Eukaryota</taxon>
        <taxon>Fungi</taxon>
        <taxon>Fungi incertae sedis</taxon>
        <taxon>Mucoromycota</taxon>
        <taxon>Mucoromycotina</taxon>
        <taxon>Mucoromycetes</taxon>
        <taxon>Mucorales</taxon>
        <taxon>Cunninghamellaceae</taxon>
        <taxon>Hesseltinella</taxon>
    </lineage>
</organism>
<keyword evidence="1" id="KW-0560">Oxidoreductase</keyword>
<dbReference type="InterPro" id="IPR023210">
    <property type="entry name" value="NADP_OxRdtase_dom"/>
</dbReference>
<comment type="caution">
    <text evidence="3">The sequence shown here is derived from an EMBL/GenBank/DDBJ whole genome shotgun (WGS) entry which is preliminary data.</text>
</comment>
<dbReference type="SUPFAM" id="SSF51430">
    <property type="entry name" value="NAD(P)-linked oxidoreductase"/>
    <property type="match status" value="1"/>
</dbReference>
<dbReference type="EMBL" id="MCGT01000013">
    <property type="protein sequence ID" value="ORX54509.1"/>
    <property type="molecule type" value="Genomic_DNA"/>
</dbReference>
<reference evidence="3 4" key="1">
    <citation type="submission" date="2016-07" db="EMBL/GenBank/DDBJ databases">
        <title>Pervasive Adenine N6-methylation of Active Genes in Fungi.</title>
        <authorList>
            <consortium name="DOE Joint Genome Institute"/>
            <person name="Mondo S.J."/>
            <person name="Dannebaum R.O."/>
            <person name="Kuo R.C."/>
            <person name="Labutti K."/>
            <person name="Haridas S."/>
            <person name="Kuo A."/>
            <person name="Salamov A."/>
            <person name="Ahrendt S.R."/>
            <person name="Lipzen A."/>
            <person name="Sullivan W."/>
            <person name="Andreopoulos W.B."/>
            <person name="Clum A."/>
            <person name="Lindquist E."/>
            <person name="Daum C."/>
            <person name="Ramamoorthy G.K."/>
            <person name="Gryganskyi A."/>
            <person name="Culley D."/>
            <person name="Magnuson J.K."/>
            <person name="James T.Y."/>
            <person name="O'Malley M.A."/>
            <person name="Stajich J.E."/>
            <person name="Spatafora J.W."/>
            <person name="Visel A."/>
            <person name="Grigoriev I.V."/>
        </authorList>
    </citation>
    <scope>NUCLEOTIDE SEQUENCE [LARGE SCALE GENOMIC DNA]</scope>
    <source>
        <strain evidence="3 4">NRRL 3301</strain>
    </source>
</reference>
<evidence type="ECO:0000313" key="4">
    <source>
        <dbReference type="Proteomes" id="UP000242146"/>
    </source>
</evidence>
<dbReference type="GO" id="GO:0005829">
    <property type="term" value="C:cytosol"/>
    <property type="evidence" value="ECO:0007669"/>
    <property type="project" value="UniProtKB-ARBA"/>
</dbReference>
<dbReference type="InterPro" id="IPR036812">
    <property type="entry name" value="NAD(P)_OxRdtase_dom_sf"/>
</dbReference>
<protein>
    <submittedName>
        <fullName evidence="3">Aldo/keto reductase</fullName>
    </submittedName>
</protein>
<dbReference type="PANTHER" id="PTHR43364">
    <property type="entry name" value="NADH-SPECIFIC METHYLGLYOXAL REDUCTASE-RELATED"/>
    <property type="match status" value="1"/>
</dbReference>
<gene>
    <name evidence="3" type="ORF">DM01DRAFT_1367084</name>
</gene>
<dbReference type="Pfam" id="PF00248">
    <property type="entry name" value="Aldo_ket_red"/>
    <property type="match status" value="1"/>
</dbReference>
<dbReference type="AlphaFoldDB" id="A0A1X2GIH5"/>
<dbReference type="InterPro" id="IPR050523">
    <property type="entry name" value="AKR_Detox_Biosynth"/>
</dbReference>
<evidence type="ECO:0000259" key="2">
    <source>
        <dbReference type="Pfam" id="PF00248"/>
    </source>
</evidence>
<evidence type="ECO:0000313" key="3">
    <source>
        <dbReference type="EMBL" id="ORX54509.1"/>
    </source>
</evidence>
<sequence>MEYTRLGNTGLTVSKIALGCMSYGSSQWASWVKDEDESLELIKKAYDQGINFFDTADAYANGASEKVLGAAIKKFNLARSRIVVATKLFFPVMDDMNVNGFTLGPNDPRTVNARGLSRKHIFDAVDASLERLGLEYIDLLYIHRFDKTTPIEETMEALHDIVKSGKVRYIGASSMYAWQFVRMNAVAEKNGWTQFKAMQNLYNLIYREEEREMIPYLIDQGIGQVPWSPLARGLLARPAGETSQRHQVDHAVRSYFDEKSAENDAAIITRVAEVADKKNVPMSQVALAWVLKNPAVSSAIVGISKESHLMDAIATLKVKLTDEEVALLEEPYMPRHLIPM</sequence>
<evidence type="ECO:0000256" key="1">
    <source>
        <dbReference type="ARBA" id="ARBA00023002"/>
    </source>
</evidence>
<dbReference type="Gene3D" id="3.20.20.100">
    <property type="entry name" value="NADP-dependent oxidoreductase domain"/>
    <property type="match status" value="1"/>
</dbReference>
<feature type="domain" description="NADP-dependent oxidoreductase" evidence="2">
    <location>
        <begin position="15"/>
        <end position="330"/>
    </location>
</feature>
<keyword evidence="4" id="KW-1185">Reference proteome</keyword>
<name>A0A1X2GIH5_9FUNG</name>
<dbReference type="CDD" id="cd19079">
    <property type="entry name" value="AKR_EcYajO-like"/>
    <property type="match status" value="1"/>
</dbReference>
<accession>A0A1X2GIH5</accession>
<dbReference type="PANTHER" id="PTHR43364:SF15">
    <property type="entry name" value="ARYL-ALCOHOL DEHYDROGENASE AAD16-RELATED"/>
    <property type="match status" value="1"/>
</dbReference>
<dbReference type="OrthoDB" id="37537at2759"/>
<dbReference type="Proteomes" id="UP000242146">
    <property type="component" value="Unassembled WGS sequence"/>
</dbReference>
<dbReference type="STRING" id="101127.A0A1X2GIH5"/>
<dbReference type="FunFam" id="3.20.20.100:FF:000004">
    <property type="entry name" value="Oxidoreductase, aldo/keto reductase"/>
    <property type="match status" value="1"/>
</dbReference>